<comment type="caution">
    <text evidence="1">The sequence shown here is derived from an EMBL/GenBank/DDBJ whole genome shotgun (WGS) entry which is preliminary data.</text>
</comment>
<evidence type="ECO:0000313" key="3">
    <source>
        <dbReference type="Proteomes" id="UP000327236"/>
    </source>
</evidence>
<evidence type="ECO:0000313" key="4">
    <source>
        <dbReference type="Proteomes" id="UP001385848"/>
    </source>
</evidence>
<gene>
    <name evidence="2" type="ORF">AAC431_07060</name>
    <name evidence="1" type="ORF">F6H94_02210</name>
</gene>
<dbReference type="GeneID" id="31742941"/>
<dbReference type="SUPFAM" id="SSF53335">
    <property type="entry name" value="S-adenosyl-L-methionine-dependent methyltransferases"/>
    <property type="match status" value="1"/>
</dbReference>
<dbReference type="KEGG" id="lje:BUE77_04360"/>
<reference evidence="1 3" key="1">
    <citation type="submission" date="2019-09" db="EMBL/GenBank/DDBJ databases">
        <title>Draft genome sequence assemblies of isolates from the urinary tract.</title>
        <authorList>
            <person name="Mores C.R."/>
            <person name="Putonti C."/>
            <person name="Wolfe A.J."/>
        </authorList>
    </citation>
    <scope>NUCLEOTIDE SEQUENCE [LARGE SCALE GENOMIC DNA]</scope>
    <source>
        <strain evidence="1 3">UMB246</strain>
    </source>
</reference>
<dbReference type="EC" id="2.1.1.-" evidence="2"/>
<organism evidence="1 3">
    <name type="scientific">Lactobacillus jensenii</name>
    <dbReference type="NCBI Taxonomy" id="109790"/>
    <lineage>
        <taxon>Bacteria</taxon>
        <taxon>Bacillati</taxon>
        <taxon>Bacillota</taxon>
        <taxon>Bacilli</taxon>
        <taxon>Lactobacillales</taxon>
        <taxon>Lactobacillaceae</taxon>
        <taxon>Lactobacillus</taxon>
    </lineage>
</organism>
<dbReference type="OrthoDB" id="5881184at2"/>
<reference evidence="2 4" key="2">
    <citation type="submission" date="2024-04" db="EMBL/GenBank/DDBJ databases">
        <title>Three lactobacilli isolated from voided urine samples from females with type 2 diabetes.</title>
        <authorList>
            <person name="Kula A."/>
            <person name="Stegman N."/>
            <person name="Putonti C."/>
        </authorList>
    </citation>
    <scope>NUCLEOTIDE SEQUENCE [LARGE SCALE GENOMIC DNA]</scope>
    <source>
        <strain evidence="2 4">1855</strain>
    </source>
</reference>
<sequence length="229" mass="25766">MLETRLAHLAAMVDENTRLADIGTDHAYLPIDLVKSGKIQFAIASDVAKGPLDNAKTDILEAGLSNQIQTRLGSGLETIKPEDKIETVVIAGMGGKLMTDLLEAAKEKDELYPTLILEPNIGEPGVRKWLMEHNYQIIQEEIIDTAGHIYELIKAILTDKMHQLSDKEILFGPFLLKEKNSVFIKKWTNQLAYQKQLLVNLNKAKNKDMTRISEVEQRIKFIEGELTND</sequence>
<dbReference type="PANTHER" id="PTHR38451:SF1">
    <property type="entry name" value="TRNA (ADENINE(22)-N(1))-METHYLTRANSFERASE"/>
    <property type="match status" value="1"/>
</dbReference>
<dbReference type="Pfam" id="PF04816">
    <property type="entry name" value="TrmK"/>
    <property type="match status" value="1"/>
</dbReference>
<name>A0A5N1II41_LACJE</name>
<keyword evidence="4" id="KW-1185">Reference proteome</keyword>
<dbReference type="EMBL" id="VYWW01000007">
    <property type="protein sequence ID" value="KAA9323591.1"/>
    <property type="molecule type" value="Genomic_DNA"/>
</dbReference>
<dbReference type="Proteomes" id="UP000327236">
    <property type="component" value="Unassembled WGS sequence"/>
</dbReference>
<keyword evidence="1" id="KW-0808">Transferase</keyword>
<protein>
    <submittedName>
        <fullName evidence="1 2">SAM-dependent methyltransferase</fullName>
        <ecNumber evidence="2">2.1.1.-</ecNumber>
    </submittedName>
</protein>
<dbReference type="Gene3D" id="3.40.50.150">
    <property type="entry name" value="Vaccinia Virus protein VP39"/>
    <property type="match status" value="1"/>
</dbReference>
<dbReference type="RefSeq" id="WP_006587868.1">
    <property type="nucleotide sequence ID" value="NZ_CATOUV010000001.1"/>
</dbReference>
<accession>A0A5N1II41</accession>
<dbReference type="Proteomes" id="UP001385848">
    <property type="component" value="Unassembled WGS sequence"/>
</dbReference>
<dbReference type="PIRSF" id="PIRSF018637">
    <property type="entry name" value="TrmK"/>
    <property type="match status" value="1"/>
</dbReference>
<dbReference type="Gene3D" id="1.10.287.1890">
    <property type="match status" value="1"/>
</dbReference>
<dbReference type="GO" id="GO:0032259">
    <property type="term" value="P:methylation"/>
    <property type="evidence" value="ECO:0007669"/>
    <property type="project" value="UniProtKB-KW"/>
</dbReference>
<evidence type="ECO:0000313" key="1">
    <source>
        <dbReference type="EMBL" id="KAA9323591.1"/>
    </source>
</evidence>
<keyword evidence="1" id="KW-0489">Methyltransferase</keyword>
<evidence type="ECO:0000313" key="2">
    <source>
        <dbReference type="EMBL" id="MEL0565666.1"/>
    </source>
</evidence>
<dbReference type="InterPro" id="IPR029063">
    <property type="entry name" value="SAM-dependent_MTases_sf"/>
</dbReference>
<dbReference type="EMBL" id="JBBVUL010000014">
    <property type="protein sequence ID" value="MEL0565666.1"/>
    <property type="molecule type" value="Genomic_DNA"/>
</dbReference>
<dbReference type="PANTHER" id="PTHR38451">
    <property type="entry name" value="TRNA (ADENINE(22)-N(1))-METHYLTRANSFERASE"/>
    <property type="match status" value="1"/>
</dbReference>
<dbReference type="InterPro" id="IPR006901">
    <property type="entry name" value="TrmK"/>
</dbReference>
<dbReference type="GO" id="GO:0160105">
    <property type="term" value="F:tRNA (adenine(22)-N1)-methyltransferase activity"/>
    <property type="evidence" value="ECO:0007669"/>
    <property type="project" value="InterPro"/>
</dbReference>
<dbReference type="AlphaFoldDB" id="A0A5N1II41"/>
<proteinExistence type="predicted"/>